<keyword evidence="7" id="KW-1185">Reference proteome</keyword>
<protein>
    <recommendedName>
        <fullName evidence="5">Probable membrane transporter protein</fullName>
    </recommendedName>
</protein>
<accession>A0A1G8Q100</accession>
<dbReference type="Proteomes" id="UP000198853">
    <property type="component" value="Unassembled WGS sequence"/>
</dbReference>
<sequence>MIAIIFFSLIGVLIGMTSSLFGFGGGFIVVPILYAFLPDTIPADYVMHTAIGTSLAVMIINSFNSTLNHARKGNVQVEGLRKHCPTPCFRKRISFCL</sequence>
<feature type="transmembrane region" description="Helical" evidence="5">
    <location>
        <begin position="7"/>
        <end position="33"/>
    </location>
</feature>
<keyword evidence="3 5" id="KW-1133">Transmembrane helix</keyword>
<keyword evidence="5" id="KW-1003">Cell membrane</keyword>
<dbReference type="GO" id="GO:0005886">
    <property type="term" value="C:plasma membrane"/>
    <property type="evidence" value="ECO:0007669"/>
    <property type="project" value="UniProtKB-SubCell"/>
</dbReference>
<keyword evidence="4 5" id="KW-0472">Membrane</keyword>
<comment type="similarity">
    <text evidence="5">Belongs to the 4-toluene sulfonate uptake permease (TSUP) (TC 2.A.102) family.</text>
</comment>
<evidence type="ECO:0000256" key="3">
    <source>
        <dbReference type="ARBA" id="ARBA00022989"/>
    </source>
</evidence>
<evidence type="ECO:0000313" key="6">
    <source>
        <dbReference type="EMBL" id="SDI98422.1"/>
    </source>
</evidence>
<evidence type="ECO:0000256" key="2">
    <source>
        <dbReference type="ARBA" id="ARBA00022692"/>
    </source>
</evidence>
<gene>
    <name evidence="6" type="ORF">SAMN04488123_11054</name>
</gene>
<keyword evidence="2 5" id="KW-0812">Transmembrane</keyword>
<evidence type="ECO:0000256" key="1">
    <source>
        <dbReference type="ARBA" id="ARBA00004141"/>
    </source>
</evidence>
<evidence type="ECO:0000256" key="4">
    <source>
        <dbReference type="ARBA" id="ARBA00023136"/>
    </source>
</evidence>
<reference evidence="6 7" key="1">
    <citation type="submission" date="2016-10" db="EMBL/GenBank/DDBJ databases">
        <authorList>
            <person name="de Groot N.N."/>
        </authorList>
    </citation>
    <scope>NUCLEOTIDE SEQUENCE [LARGE SCALE GENOMIC DNA]</scope>
    <source>
        <strain evidence="6 7">DSM 21771</strain>
    </source>
</reference>
<dbReference type="RefSeq" id="WP_090398982.1">
    <property type="nucleotide sequence ID" value="NZ_FNEN01000010.1"/>
</dbReference>
<dbReference type="EMBL" id="FNEN01000010">
    <property type="protein sequence ID" value="SDI98422.1"/>
    <property type="molecule type" value="Genomic_DNA"/>
</dbReference>
<proteinExistence type="inferred from homology"/>
<evidence type="ECO:0000256" key="5">
    <source>
        <dbReference type="RuleBase" id="RU363041"/>
    </source>
</evidence>
<dbReference type="PANTHER" id="PTHR43483">
    <property type="entry name" value="MEMBRANE TRANSPORTER PROTEIN HI_0806-RELATED"/>
    <property type="match status" value="1"/>
</dbReference>
<organism evidence="6 7">
    <name type="scientific">Natribacillus halophilus</name>
    <dbReference type="NCBI Taxonomy" id="549003"/>
    <lineage>
        <taxon>Bacteria</taxon>
        <taxon>Bacillati</taxon>
        <taxon>Bacillota</taxon>
        <taxon>Bacilli</taxon>
        <taxon>Bacillales</taxon>
        <taxon>Bacillaceae</taxon>
        <taxon>Natribacillus</taxon>
    </lineage>
</organism>
<dbReference type="OrthoDB" id="457670at2"/>
<feature type="transmembrane region" description="Helical" evidence="5">
    <location>
        <begin position="45"/>
        <end position="63"/>
    </location>
</feature>
<comment type="subcellular location">
    <subcellularLocation>
        <location evidence="5">Cell membrane</location>
        <topology evidence="5">Multi-pass membrane protein</topology>
    </subcellularLocation>
    <subcellularLocation>
        <location evidence="1">Membrane</location>
        <topology evidence="1">Multi-pass membrane protein</topology>
    </subcellularLocation>
</comment>
<dbReference type="AlphaFoldDB" id="A0A1G8Q100"/>
<dbReference type="PANTHER" id="PTHR43483:SF3">
    <property type="entry name" value="MEMBRANE TRANSPORTER PROTEIN HI_0806-RELATED"/>
    <property type="match status" value="1"/>
</dbReference>
<dbReference type="InterPro" id="IPR002781">
    <property type="entry name" value="TM_pro_TauE-like"/>
</dbReference>
<dbReference type="Pfam" id="PF01925">
    <property type="entry name" value="TauE"/>
    <property type="match status" value="1"/>
</dbReference>
<name>A0A1G8Q100_9BACI</name>
<evidence type="ECO:0000313" key="7">
    <source>
        <dbReference type="Proteomes" id="UP000198853"/>
    </source>
</evidence>